<evidence type="ECO:0000313" key="1">
    <source>
        <dbReference type="EMBL" id="EKE89412.1"/>
    </source>
</evidence>
<dbReference type="AlphaFoldDB" id="K2KS64"/>
<proteinExistence type="predicted"/>
<gene>
    <name evidence="1" type="ORF">OUM_1284</name>
</gene>
<dbReference type="Proteomes" id="UP000006766">
    <property type="component" value="Unassembled WGS sequence"/>
</dbReference>
<dbReference type="EMBL" id="AMOV01000008">
    <property type="protein sequence ID" value="EKE89412.1"/>
    <property type="molecule type" value="Genomic_DNA"/>
</dbReference>
<organism evidence="1 2">
    <name type="scientific">Helicobacter pylori R038b</name>
    <dbReference type="NCBI Taxonomy" id="1145115"/>
    <lineage>
        <taxon>Bacteria</taxon>
        <taxon>Pseudomonadati</taxon>
        <taxon>Campylobacterota</taxon>
        <taxon>Epsilonproteobacteria</taxon>
        <taxon>Campylobacterales</taxon>
        <taxon>Helicobacteraceae</taxon>
        <taxon>Helicobacter</taxon>
    </lineage>
</organism>
<reference evidence="1 2" key="1">
    <citation type="journal article" date="2013" name="Pathog. Dis.">
        <title>Genome sequences of 65 Helicobacter pylori strains isolated from asymptomatic individuals and patients with gastric cancer, peptic ulcer disease, or gastritis.</title>
        <authorList>
            <person name="Blanchard T.G."/>
            <person name="Czinn S.J."/>
            <person name="Correa P."/>
            <person name="Nakazawa T."/>
            <person name="Keelan M."/>
            <person name="Morningstar L."/>
            <person name="Santana-Cruz I."/>
            <person name="Maroo A."/>
            <person name="McCracken C."/>
            <person name="Shefchek K."/>
            <person name="Daugherty S."/>
            <person name="Song Y."/>
            <person name="Fraser C.M."/>
            <person name="Fricke W.F."/>
        </authorList>
    </citation>
    <scope>NUCLEOTIDE SEQUENCE [LARGE SCALE GENOMIC DNA]</scope>
    <source>
        <strain evidence="1 2">R038b</strain>
    </source>
</reference>
<evidence type="ECO:0000313" key="2">
    <source>
        <dbReference type="Proteomes" id="UP000006766"/>
    </source>
</evidence>
<sequence>MRLRGISKKKTPKKGGVLSLLVFSLTFFGFVLKIENALNKVLFVSI</sequence>
<comment type="caution">
    <text evidence="1">The sequence shown here is derived from an EMBL/GenBank/DDBJ whole genome shotgun (WGS) entry which is preliminary data.</text>
</comment>
<accession>K2KS64</accession>
<protein>
    <submittedName>
        <fullName evidence="1">Uncharacterized protein</fullName>
    </submittedName>
</protein>
<name>K2KS64_HELPX</name>